<evidence type="ECO:0000259" key="1">
    <source>
        <dbReference type="PROSITE" id="PS51781"/>
    </source>
</evidence>
<comment type="caution">
    <text evidence="2">The sequence shown here is derived from an EMBL/GenBank/DDBJ whole genome shotgun (WGS) entry which is preliminary data.</text>
</comment>
<dbReference type="InterPro" id="IPR013229">
    <property type="entry name" value="PEGA"/>
</dbReference>
<dbReference type="Pfam" id="PF08239">
    <property type="entry name" value="SH3_3"/>
    <property type="match status" value="1"/>
</dbReference>
<dbReference type="InterPro" id="IPR003646">
    <property type="entry name" value="SH3-like_bac-type"/>
</dbReference>
<dbReference type="EMBL" id="MFJR01000012">
    <property type="protein sequence ID" value="OGG26226.1"/>
    <property type="molecule type" value="Genomic_DNA"/>
</dbReference>
<dbReference type="Gene3D" id="2.30.30.40">
    <property type="entry name" value="SH3 Domains"/>
    <property type="match status" value="1"/>
</dbReference>
<gene>
    <name evidence="2" type="ORF">A2960_04590</name>
</gene>
<accession>A0A1F6ANG3</accession>
<reference evidence="2 3" key="1">
    <citation type="journal article" date="2016" name="Nat. Commun.">
        <title>Thousands of microbial genomes shed light on interconnected biogeochemical processes in an aquifer system.</title>
        <authorList>
            <person name="Anantharaman K."/>
            <person name="Brown C.T."/>
            <person name="Hug L.A."/>
            <person name="Sharon I."/>
            <person name="Castelle C.J."/>
            <person name="Probst A.J."/>
            <person name="Thomas B.C."/>
            <person name="Singh A."/>
            <person name="Wilkins M.J."/>
            <person name="Karaoz U."/>
            <person name="Brodie E.L."/>
            <person name="Williams K.H."/>
            <person name="Hubbard S.S."/>
            <person name="Banfield J.F."/>
        </authorList>
    </citation>
    <scope>NUCLEOTIDE SEQUENCE [LARGE SCALE GENOMIC DNA]</scope>
</reference>
<dbReference type="Pfam" id="PF08308">
    <property type="entry name" value="PEGA"/>
    <property type="match status" value="1"/>
</dbReference>
<organism evidence="2 3">
    <name type="scientific">Candidatus Gottesmanbacteria bacterium RIFCSPLOWO2_01_FULL_39_12b</name>
    <dbReference type="NCBI Taxonomy" id="1798388"/>
    <lineage>
        <taxon>Bacteria</taxon>
        <taxon>Candidatus Gottesmaniibacteriota</taxon>
    </lineage>
</organism>
<dbReference type="SMART" id="SM00287">
    <property type="entry name" value="SH3b"/>
    <property type="match status" value="1"/>
</dbReference>
<dbReference type="Proteomes" id="UP000176609">
    <property type="component" value="Unassembled WGS sequence"/>
</dbReference>
<proteinExistence type="predicted"/>
<feature type="domain" description="SH3b" evidence="1">
    <location>
        <begin position="211"/>
        <end position="277"/>
    </location>
</feature>
<dbReference type="PROSITE" id="PS51781">
    <property type="entry name" value="SH3B"/>
    <property type="match status" value="1"/>
</dbReference>
<protein>
    <recommendedName>
        <fullName evidence="1">SH3b domain-containing protein</fullName>
    </recommendedName>
</protein>
<evidence type="ECO:0000313" key="2">
    <source>
        <dbReference type="EMBL" id="OGG26226.1"/>
    </source>
</evidence>
<sequence>MNKKALGVIILLLTGLALGGYTYFSSRVVGVSGLKVASTPTANIFLNDKLIGKTPYEDKQPAGSYIVKLIPDDSSTQVTSWQDKITLQPQLLTVIQRELGMSELSSSGEILTLEKSTSSSEAQVAVLSKPDAASVLFDGQEKGTTPLLIRNAVSGEHDVAITTTGFKSRTVRVQTTLGYKLSVNFQLALVNEESTLSATPSPSASDEGQNKTFIMIKDTPTGFLRVRKEPSTSAEEITQVKPNSKYPMLEEKSGWYKISLEDNKEGWVSARYAEKSGQ</sequence>
<evidence type="ECO:0000313" key="3">
    <source>
        <dbReference type="Proteomes" id="UP000176609"/>
    </source>
</evidence>
<dbReference type="AlphaFoldDB" id="A0A1F6ANG3"/>
<name>A0A1F6ANG3_9BACT</name>